<feature type="binding site" evidence="3">
    <location>
        <position position="266"/>
    </location>
    <ligand>
        <name>Mn(2+)</name>
        <dbReference type="ChEBI" id="CHEBI:29035"/>
        <label>1</label>
    </ligand>
</feature>
<comment type="similarity">
    <text evidence="4">Belongs to the arginase family.</text>
</comment>
<feature type="binding site" evidence="3">
    <location>
        <position position="264"/>
    </location>
    <ligand>
        <name>Mn(2+)</name>
        <dbReference type="ChEBI" id="CHEBI:29035"/>
        <label>1</label>
    </ligand>
</feature>
<dbReference type="InterPro" id="IPR006035">
    <property type="entry name" value="Ureohydrolase"/>
</dbReference>
<feature type="binding site" evidence="3">
    <location>
        <position position="173"/>
    </location>
    <ligand>
        <name>Mn(2+)</name>
        <dbReference type="ChEBI" id="CHEBI:29035"/>
        <label>1</label>
    </ligand>
</feature>
<evidence type="ECO:0000256" key="3">
    <source>
        <dbReference type="PIRSR" id="PIRSR036979-1"/>
    </source>
</evidence>
<dbReference type="PANTHER" id="PTHR11358:SF26">
    <property type="entry name" value="GUANIDINO ACID HYDROLASE, MITOCHONDRIAL"/>
    <property type="match status" value="1"/>
</dbReference>
<comment type="caution">
    <text evidence="5">The sequence shown here is derived from an EMBL/GenBank/DDBJ whole genome shotgun (WGS) entry which is preliminary data.</text>
</comment>
<dbReference type="InterPro" id="IPR023696">
    <property type="entry name" value="Ureohydrolase_dom_sf"/>
</dbReference>
<dbReference type="Pfam" id="PF00491">
    <property type="entry name" value="Arginase"/>
    <property type="match status" value="1"/>
</dbReference>
<protein>
    <submittedName>
        <fullName evidence="5">Agmatinase family protein</fullName>
    </submittedName>
</protein>
<dbReference type="GO" id="GO:0033389">
    <property type="term" value="P:putrescine biosynthetic process from arginine, via agmatine"/>
    <property type="evidence" value="ECO:0007669"/>
    <property type="project" value="TreeGrafter"/>
</dbReference>
<dbReference type="RefSeq" id="WP_147100998.1">
    <property type="nucleotide sequence ID" value="NZ_VOOS01000004.1"/>
</dbReference>
<organism evidence="5 6">
    <name type="scientific">Vicingus serpentipes</name>
    <dbReference type="NCBI Taxonomy" id="1926625"/>
    <lineage>
        <taxon>Bacteria</taxon>
        <taxon>Pseudomonadati</taxon>
        <taxon>Bacteroidota</taxon>
        <taxon>Flavobacteriia</taxon>
        <taxon>Flavobacteriales</taxon>
        <taxon>Vicingaceae</taxon>
        <taxon>Vicingus</taxon>
    </lineage>
</organism>
<accession>A0A5C6RQW8</accession>
<keyword evidence="2" id="KW-0378">Hydrolase</keyword>
<feature type="binding site" evidence="3">
    <location>
        <position position="171"/>
    </location>
    <ligand>
        <name>Mn(2+)</name>
        <dbReference type="ChEBI" id="CHEBI:29035"/>
        <label>1</label>
    </ligand>
</feature>
<dbReference type="GO" id="GO:0046872">
    <property type="term" value="F:metal ion binding"/>
    <property type="evidence" value="ECO:0007669"/>
    <property type="project" value="UniProtKB-KW"/>
</dbReference>
<evidence type="ECO:0000256" key="2">
    <source>
        <dbReference type="ARBA" id="ARBA00022801"/>
    </source>
</evidence>
<evidence type="ECO:0000256" key="4">
    <source>
        <dbReference type="PROSITE-ProRule" id="PRU00742"/>
    </source>
</evidence>
<proteinExistence type="inferred from homology"/>
<dbReference type="PIRSF" id="PIRSF036979">
    <property type="entry name" value="Arginase"/>
    <property type="match status" value="1"/>
</dbReference>
<evidence type="ECO:0000313" key="6">
    <source>
        <dbReference type="Proteomes" id="UP000321721"/>
    </source>
</evidence>
<dbReference type="Gene3D" id="3.40.800.10">
    <property type="entry name" value="Ureohydrolase domain"/>
    <property type="match status" value="1"/>
</dbReference>
<reference evidence="5 6" key="1">
    <citation type="submission" date="2019-08" db="EMBL/GenBank/DDBJ databases">
        <title>Genome of Vicingus serpentipes NCIMB 15042.</title>
        <authorList>
            <person name="Bowman J.P."/>
        </authorList>
    </citation>
    <scope>NUCLEOTIDE SEQUENCE [LARGE SCALE GENOMIC DNA]</scope>
    <source>
        <strain evidence="5 6">NCIMB 15042</strain>
    </source>
</reference>
<evidence type="ECO:0000313" key="5">
    <source>
        <dbReference type="EMBL" id="TXB64741.1"/>
    </source>
</evidence>
<dbReference type="EMBL" id="VOOS01000004">
    <property type="protein sequence ID" value="TXB64741.1"/>
    <property type="molecule type" value="Genomic_DNA"/>
</dbReference>
<sequence>MFNPNEVGINNGNIFGFPYSVEESQIVIIPVQSDITCSYSKGTAEGPKAILEASTQLDFYSPYKKEAWKTKVAMLPIFEEELKKNREIGEIATILIDKLENEIPFTEEDKGLYEKINLHCEELNRKVEETALTYINQNKTVCLLGGDHNSPLGLINALSKRHDSFGILQIDAHADLREAYEGFIYSHASIMFNALKNNKVSKLVQVGIRDICPAEIELINNSENRIKTFFDWDIKNAQYEGKTWEQQCKEIINELPEKVYISYDIDGLDPKLCPNTGTPVAGGFEVEQINFLIRELVSSGKKIIGFDLNEVGNNEWDANVGARVLYRLCNFLAL</sequence>
<keyword evidence="6" id="KW-1185">Reference proteome</keyword>
<dbReference type="AlphaFoldDB" id="A0A5C6RQW8"/>
<evidence type="ECO:0000256" key="1">
    <source>
        <dbReference type="ARBA" id="ARBA00022723"/>
    </source>
</evidence>
<dbReference type="PANTHER" id="PTHR11358">
    <property type="entry name" value="ARGINASE/AGMATINASE"/>
    <property type="match status" value="1"/>
</dbReference>
<keyword evidence="3" id="KW-0464">Manganese</keyword>
<dbReference type="PRINTS" id="PR00116">
    <property type="entry name" value="ARGINASE"/>
</dbReference>
<gene>
    <name evidence="5" type="ORF">FRY74_09830</name>
</gene>
<keyword evidence="1 3" id="KW-0479">Metal-binding</keyword>
<dbReference type="SUPFAM" id="SSF52768">
    <property type="entry name" value="Arginase/deacetylase"/>
    <property type="match status" value="1"/>
</dbReference>
<dbReference type="Proteomes" id="UP000321721">
    <property type="component" value="Unassembled WGS sequence"/>
</dbReference>
<dbReference type="PROSITE" id="PS51409">
    <property type="entry name" value="ARGINASE_2"/>
    <property type="match status" value="1"/>
</dbReference>
<dbReference type="CDD" id="cd11593">
    <property type="entry name" value="Agmatinase-like_2"/>
    <property type="match status" value="1"/>
</dbReference>
<name>A0A5C6RQW8_9FLAO</name>
<feature type="binding site" evidence="3">
    <location>
        <position position="148"/>
    </location>
    <ligand>
        <name>Mn(2+)</name>
        <dbReference type="ChEBI" id="CHEBI:29035"/>
        <label>1</label>
    </ligand>
</feature>
<feature type="binding site" evidence="3">
    <location>
        <position position="175"/>
    </location>
    <ligand>
        <name>Mn(2+)</name>
        <dbReference type="ChEBI" id="CHEBI:29035"/>
        <label>1</label>
    </ligand>
</feature>
<dbReference type="GO" id="GO:0008783">
    <property type="term" value="F:agmatinase activity"/>
    <property type="evidence" value="ECO:0007669"/>
    <property type="project" value="TreeGrafter"/>
</dbReference>
<comment type="cofactor">
    <cofactor evidence="3">
        <name>Mn(2+)</name>
        <dbReference type="ChEBI" id="CHEBI:29035"/>
    </cofactor>
    <text evidence="3">Binds 2 manganese ions per subunit.</text>
</comment>
<dbReference type="OrthoDB" id="9788689at2"/>